<dbReference type="InterPro" id="IPR021109">
    <property type="entry name" value="Peptidase_aspartic_dom_sf"/>
</dbReference>
<sequence length="363" mass="40959">KPQCTQLFPRHVVWYWALVYGSIACTQSGVFQTFLFTLSACAENISGNAYGPIQIGHQQFRVMFDTGGFTRWLPSSRSAPHLFSRRIKYDKNSPTRISLEREYRTSYSGERYRGNVVMDTVSIAGNPIEQFAFVEMIYSSISVDTSEGFDGIIGMRKPQGDHKRGDIFKITLTDHLLATGSIAEGIFTFRFCGQAGVRRFSWFENGNLILGGVRNDFHHLPIVYVPTYQSKQWTVFVDSIVYGDVVLCKPCRARVDTGASVTHAPVRPANILLQNSVVEVYDGGVLHVPVQSLPYLLPININIRSHTFTLQPHQLVREINGVYAFGMEAVQNVNENQWLFGISFLRHFHTIFDQQSNQVGFAA</sequence>
<dbReference type="EMBL" id="KL596636">
    <property type="protein sequence ID" value="KER32303.1"/>
    <property type="molecule type" value="Genomic_DNA"/>
</dbReference>
<dbReference type="Proteomes" id="UP000054324">
    <property type="component" value="Unassembled WGS sequence"/>
</dbReference>
<evidence type="ECO:0000313" key="5">
    <source>
        <dbReference type="EMBL" id="KER32303.1"/>
    </source>
</evidence>
<dbReference type="STRING" id="6198.A0A074ZXY1"/>
<name>A0A074ZXY1_OPIVI</name>
<evidence type="ECO:0000256" key="1">
    <source>
        <dbReference type="ARBA" id="ARBA00007447"/>
    </source>
</evidence>
<dbReference type="RefSeq" id="XP_009164070.1">
    <property type="nucleotide sequence ID" value="XM_009165806.1"/>
</dbReference>
<reference evidence="5 6" key="1">
    <citation type="submission" date="2013-11" db="EMBL/GenBank/DDBJ databases">
        <title>Opisthorchis viverrini - life in the bile duct.</title>
        <authorList>
            <person name="Young N.D."/>
            <person name="Nagarajan N."/>
            <person name="Lin S.J."/>
            <person name="Korhonen P.K."/>
            <person name="Jex A.R."/>
            <person name="Hall R.S."/>
            <person name="Safavi-Hemami H."/>
            <person name="Kaewkong W."/>
            <person name="Bertrand D."/>
            <person name="Gao S."/>
            <person name="Seet Q."/>
            <person name="Wongkham S."/>
            <person name="Teh B.T."/>
            <person name="Wongkham C."/>
            <person name="Intapan P.M."/>
            <person name="Maleewong W."/>
            <person name="Yang X."/>
            <person name="Hu M."/>
            <person name="Wang Z."/>
            <person name="Hofmann A."/>
            <person name="Sternberg P.W."/>
            <person name="Tan P."/>
            <person name="Wang J."/>
            <person name="Gasser R.B."/>
        </authorList>
    </citation>
    <scope>NUCLEOTIDE SEQUENCE [LARGE SCALE GENOMIC DNA]</scope>
</reference>
<keyword evidence="6" id="KW-1185">Reference proteome</keyword>
<proteinExistence type="inferred from homology"/>
<dbReference type="GeneID" id="20327013"/>
<comment type="similarity">
    <text evidence="1">Belongs to the peptidase A1 family.</text>
</comment>
<dbReference type="PANTHER" id="PTHR47966">
    <property type="entry name" value="BETA-SITE APP-CLEAVING ENZYME, ISOFORM A-RELATED"/>
    <property type="match status" value="1"/>
</dbReference>
<evidence type="ECO:0000256" key="3">
    <source>
        <dbReference type="SAM" id="Phobius"/>
    </source>
</evidence>
<dbReference type="KEGG" id="ovi:T265_12845"/>
<dbReference type="CDD" id="cd05471">
    <property type="entry name" value="pepsin_like"/>
    <property type="match status" value="1"/>
</dbReference>
<organism evidence="5 6">
    <name type="scientific">Opisthorchis viverrini</name>
    <name type="common">Southeast Asian liver fluke</name>
    <dbReference type="NCBI Taxonomy" id="6198"/>
    <lineage>
        <taxon>Eukaryota</taxon>
        <taxon>Metazoa</taxon>
        <taxon>Spiralia</taxon>
        <taxon>Lophotrochozoa</taxon>
        <taxon>Platyhelminthes</taxon>
        <taxon>Trematoda</taxon>
        <taxon>Digenea</taxon>
        <taxon>Opisthorchiida</taxon>
        <taxon>Opisthorchiata</taxon>
        <taxon>Opisthorchiidae</taxon>
        <taxon>Opisthorchis</taxon>
    </lineage>
</organism>
<dbReference type="PANTHER" id="PTHR47966:SF51">
    <property type="entry name" value="BETA-SITE APP-CLEAVING ENZYME, ISOFORM A-RELATED"/>
    <property type="match status" value="1"/>
</dbReference>
<dbReference type="GO" id="GO:0004190">
    <property type="term" value="F:aspartic-type endopeptidase activity"/>
    <property type="evidence" value="ECO:0007669"/>
    <property type="project" value="InterPro"/>
</dbReference>
<dbReference type="InterPro" id="IPR033121">
    <property type="entry name" value="PEPTIDASE_A1"/>
</dbReference>
<keyword evidence="3" id="KW-0812">Transmembrane</keyword>
<dbReference type="Pfam" id="PF00026">
    <property type="entry name" value="Asp"/>
    <property type="match status" value="1"/>
</dbReference>
<dbReference type="Gene3D" id="2.40.70.10">
    <property type="entry name" value="Acid Proteases"/>
    <property type="match status" value="2"/>
</dbReference>
<feature type="non-terminal residue" evidence="5">
    <location>
        <position position="363"/>
    </location>
</feature>
<gene>
    <name evidence="5" type="ORF">T265_12845</name>
</gene>
<dbReference type="SUPFAM" id="SSF50630">
    <property type="entry name" value="Acid proteases"/>
    <property type="match status" value="1"/>
</dbReference>
<feature type="non-terminal residue" evidence="5">
    <location>
        <position position="1"/>
    </location>
</feature>
<feature type="transmembrane region" description="Helical" evidence="3">
    <location>
        <begin position="12"/>
        <end position="36"/>
    </location>
</feature>
<dbReference type="InterPro" id="IPR034164">
    <property type="entry name" value="Pepsin-like_dom"/>
</dbReference>
<protein>
    <recommendedName>
        <fullName evidence="4">Peptidase A1 domain-containing protein</fullName>
    </recommendedName>
</protein>
<accession>A0A074ZXY1</accession>
<dbReference type="Gene3D" id="2.60.40.1960">
    <property type="match status" value="1"/>
</dbReference>
<dbReference type="GO" id="GO:0006508">
    <property type="term" value="P:proteolysis"/>
    <property type="evidence" value="ECO:0007669"/>
    <property type="project" value="InterPro"/>
</dbReference>
<dbReference type="PROSITE" id="PS51767">
    <property type="entry name" value="PEPTIDASE_A1"/>
    <property type="match status" value="1"/>
</dbReference>
<evidence type="ECO:0000313" key="6">
    <source>
        <dbReference type="Proteomes" id="UP000054324"/>
    </source>
</evidence>
<dbReference type="InterPro" id="IPR001461">
    <property type="entry name" value="Aspartic_peptidase_A1"/>
</dbReference>
<dbReference type="PRINTS" id="PR00792">
    <property type="entry name" value="PEPSIN"/>
</dbReference>
<dbReference type="OrthoDB" id="6238627at2759"/>
<evidence type="ECO:0000256" key="2">
    <source>
        <dbReference type="PIRSR" id="PIRSR601461-1"/>
    </source>
</evidence>
<evidence type="ECO:0000259" key="4">
    <source>
        <dbReference type="PROSITE" id="PS51767"/>
    </source>
</evidence>
<feature type="active site" evidence="2">
    <location>
        <position position="256"/>
    </location>
</feature>
<keyword evidence="3" id="KW-0472">Membrane</keyword>
<feature type="domain" description="Peptidase A1" evidence="4">
    <location>
        <begin position="49"/>
        <end position="362"/>
    </location>
</feature>
<keyword evidence="3" id="KW-1133">Transmembrane helix</keyword>
<dbReference type="AlphaFoldDB" id="A0A074ZXY1"/>
<dbReference type="CTD" id="20327013"/>
<feature type="active site" evidence="2">
    <location>
        <position position="65"/>
    </location>
</feature>